<dbReference type="Proteomes" id="UP001596398">
    <property type="component" value="Unassembled WGS sequence"/>
</dbReference>
<protein>
    <recommendedName>
        <fullName evidence="2">DUF8054 domain-containing protein</fullName>
    </recommendedName>
</protein>
<evidence type="ECO:0000259" key="2">
    <source>
        <dbReference type="Pfam" id="PF26239"/>
    </source>
</evidence>
<accession>A0ABD5ZMG3</accession>
<dbReference type="AlphaFoldDB" id="A0ABD5ZMG3"/>
<sequence length="175" mass="18411">MNVPAGDLVRSRVVADAAVPLETALDRRLTGYLLLRPADPLAPDDDGGVLTLRDGVPTVAYHEDTDRGGATALGALASSGPYRAELYATDGADLDGVHGVEGLRVAPGAAAEQVADDPALAARARERAPDDRDGDPDDPVEAFLADEERIAGIRERAREEAERRAAEWGFADATE</sequence>
<name>A0ABD5ZMG3_9EURY</name>
<evidence type="ECO:0000313" key="4">
    <source>
        <dbReference type="Proteomes" id="UP001596398"/>
    </source>
</evidence>
<dbReference type="InterPro" id="IPR058367">
    <property type="entry name" value="DUF8054"/>
</dbReference>
<feature type="domain" description="DUF8054" evidence="2">
    <location>
        <begin position="2"/>
        <end position="170"/>
    </location>
</feature>
<organism evidence="3 4">
    <name type="scientific">Halosegnis marinus</name>
    <dbReference type="NCBI Taxonomy" id="3034023"/>
    <lineage>
        <taxon>Archaea</taxon>
        <taxon>Methanobacteriati</taxon>
        <taxon>Methanobacteriota</taxon>
        <taxon>Stenosarchaea group</taxon>
        <taxon>Halobacteria</taxon>
        <taxon>Halobacteriales</taxon>
        <taxon>Natronomonadaceae</taxon>
        <taxon>Halosegnis</taxon>
    </lineage>
</organism>
<dbReference type="RefSeq" id="WP_276235651.1">
    <property type="nucleotide sequence ID" value="NZ_CP119802.1"/>
</dbReference>
<gene>
    <name evidence="3" type="ORF">ACFQJ4_04815</name>
</gene>
<keyword evidence="4" id="KW-1185">Reference proteome</keyword>
<dbReference type="Pfam" id="PF26239">
    <property type="entry name" value="DUF8054"/>
    <property type="match status" value="1"/>
</dbReference>
<evidence type="ECO:0000313" key="3">
    <source>
        <dbReference type="EMBL" id="MFC7234638.1"/>
    </source>
</evidence>
<feature type="region of interest" description="Disordered" evidence="1">
    <location>
        <begin position="110"/>
        <end position="143"/>
    </location>
</feature>
<proteinExistence type="predicted"/>
<dbReference type="GeneID" id="79266306"/>
<evidence type="ECO:0000256" key="1">
    <source>
        <dbReference type="SAM" id="MobiDB-lite"/>
    </source>
</evidence>
<comment type="caution">
    <text evidence="3">The sequence shown here is derived from an EMBL/GenBank/DDBJ whole genome shotgun (WGS) entry which is preliminary data.</text>
</comment>
<reference evidence="3 4" key="1">
    <citation type="journal article" date="2019" name="Int. J. Syst. Evol. Microbiol.">
        <title>The Global Catalogue of Microorganisms (GCM) 10K type strain sequencing project: providing services to taxonomists for standard genome sequencing and annotation.</title>
        <authorList>
            <consortium name="The Broad Institute Genomics Platform"/>
            <consortium name="The Broad Institute Genome Sequencing Center for Infectious Disease"/>
            <person name="Wu L."/>
            <person name="Ma J."/>
        </authorList>
    </citation>
    <scope>NUCLEOTIDE SEQUENCE [LARGE SCALE GENOMIC DNA]</scope>
    <source>
        <strain evidence="3 4">DT85</strain>
    </source>
</reference>
<dbReference type="EMBL" id="JBHTAP010000001">
    <property type="protein sequence ID" value="MFC7234638.1"/>
    <property type="molecule type" value="Genomic_DNA"/>
</dbReference>